<reference evidence="1 2" key="1">
    <citation type="journal article" date="2015" name="Sci. Rep.">
        <title>The power of single molecule real-time sequencing technology in the de novo assembly of a eukaryotic genome.</title>
        <authorList>
            <person name="Sakai H."/>
            <person name="Naito K."/>
            <person name="Ogiso-Tanaka E."/>
            <person name="Takahashi Y."/>
            <person name="Iseki K."/>
            <person name="Muto C."/>
            <person name="Satou K."/>
            <person name="Teruya K."/>
            <person name="Shiroma A."/>
            <person name="Shimoji M."/>
            <person name="Hirano T."/>
            <person name="Itoh T."/>
            <person name="Kaga A."/>
            <person name="Tomooka N."/>
        </authorList>
    </citation>
    <scope>NUCLEOTIDE SEQUENCE [LARGE SCALE GENOMIC DNA]</scope>
    <source>
        <strain evidence="2">cv. Shumari</strain>
    </source>
</reference>
<feature type="non-terminal residue" evidence="1">
    <location>
        <position position="1"/>
    </location>
</feature>
<dbReference type="Proteomes" id="UP000291084">
    <property type="component" value="Chromosome 7"/>
</dbReference>
<keyword evidence="2" id="KW-1185">Reference proteome</keyword>
<dbReference type="EMBL" id="AP015040">
    <property type="protein sequence ID" value="BAT92294.1"/>
    <property type="molecule type" value="Genomic_DNA"/>
</dbReference>
<evidence type="ECO:0000313" key="2">
    <source>
        <dbReference type="Proteomes" id="UP000291084"/>
    </source>
</evidence>
<accession>A0A0S3SHD9</accession>
<gene>
    <name evidence="1" type="primary">Vigan.07G098700</name>
    <name evidence="1" type="ORF">VIGAN_07098700</name>
</gene>
<sequence length="69" mass="8277">KTFSWVGAVSVIDRDEEQFGRNPNLQSSCSWEDRFAQLFPMGYSDYLKKMRKYVLISHLDMLFLLMWLH</sequence>
<name>A0A0S3SHD9_PHAAN</name>
<evidence type="ECO:0000313" key="1">
    <source>
        <dbReference type="EMBL" id="BAT92294.1"/>
    </source>
</evidence>
<organism evidence="1 2">
    <name type="scientific">Vigna angularis var. angularis</name>
    <dbReference type="NCBI Taxonomy" id="157739"/>
    <lineage>
        <taxon>Eukaryota</taxon>
        <taxon>Viridiplantae</taxon>
        <taxon>Streptophyta</taxon>
        <taxon>Embryophyta</taxon>
        <taxon>Tracheophyta</taxon>
        <taxon>Spermatophyta</taxon>
        <taxon>Magnoliopsida</taxon>
        <taxon>eudicotyledons</taxon>
        <taxon>Gunneridae</taxon>
        <taxon>Pentapetalae</taxon>
        <taxon>rosids</taxon>
        <taxon>fabids</taxon>
        <taxon>Fabales</taxon>
        <taxon>Fabaceae</taxon>
        <taxon>Papilionoideae</taxon>
        <taxon>50 kb inversion clade</taxon>
        <taxon>NPAAA clade</taxon>
        <taxon>indigoferoid/millettioid clade</taxon>
        <taxon>Phaseoleae</taxon>
        <taxon>Vigna</taxon>
    </lineage>
</organism>
<proteinExistence type="predicted"/>
<dbReference type="AlphaFoldDB" id="A0A0S3SHD9"/>
<protein>
    <submittedName>
        <fullName evidence="1">Uncharacterized protein</fullName>
    </submittedName>
</protein>